<evidence type="ECO:0000313" key="4">
    <source>
        <dbReference type="Proteomes" id="UP000003231"/>
    </source>
</evidence>
<comment type="caution">
    <text evidence="3">The sequence shown here is derived from an EMBL/GenBank/DDBJ whole genome shotgun (WGS) entry which is preliminary data.</text>
</comment>
<feature type="domain" description="Gp5/Type VI secretion system Vgr C-terminal trimerisation" evidence="2">
    <location>
        <begin position="48"/>
        <end position="81"/>
    </location>
</feature>
<feature type="domain" description="Gp5/Type VI secretion system Vgr protein OB-fold" evidence="1">
    <location>
        <begin position="3"/>
        <end position="30"/>
    </location>
</feature>
<reference evidence="3 4" key="1">
    <citation type="submission" date="2012-05" db="EMBL/GenBank/DDBJ databases">
        <title>Genome sequence of Yersinia Pestis PY-08.</title>
        <authorList>
            <person name="Santana-Cruz I."/>
            <person name="Sengamalay N."/>
            <person name="McCracken C."/>
            <person name="Daugherty S.C."/>
            <person name="Maroo A."/>
            <person name="Vara P.G."/>
            <person name="Tallon L.J."/>
            <person name="Sadzewicz L."/>
            <person name="Vinetz J.M."/>
            <person name="Cespedes Zambrano M.J."/>
            <person name="Fraser-Liggett C.M."/>
            <person name="Tettelin H."/>
        </authorList>
    </citation>
    <scope>NUCLEOTIDE SEQUENCE [LARGE SCALE GENOMIC DNA]</scope>
    <source>
        <strain evidence="3 4">PY-08</strain>
    </source>
</reference>
<evidence type="ECO:0000313" key="3">
    <source>
        <dbReference type="EMBL" id="EIR13703.1"/>
    </source>
</evidence>
<organism evidence="3 4">
    <name type="scientific">Yersinia pestis PY-08</name>
    <dbReference type="NCBI Taxonomy" id="992134"/>
    <lineage>
        <taxon>Bacteria</taxon>
        <taxon>Pseudomonadati</taxon>
        <taxon>Pseudomonadota</taxon>
        <taxon>Gammaproteobacteria</taxon>
        <taxon>Enterobacterales</taxon>
        <taxon>Yersiniaceae</taxon>
        <taxon>Yersinia</taxon>
    </lineage>
</organism>
<feature type="non-terminal residue" evidence="3">
    <location>
        <position position="81"/>
    </location>
</feature>
<dbReference type="EMBL" id="AKRT01000455">
    <property type="protein sequence ID" value="EIR13703.1"/>
    <property type="molecule type" value="Genomic_DNA"/>
</dbReference>
<dbReference type="InterPro" id="IPR054030">
    <property type="entry name" value="Gp5_Vgr_C"/>
</dbReference>
<name>A0AB72ZFA0_YERPE</name>
<evidence type="ECO:0000259" key="1">
    <source>
        <dbReference type="Pfam" id="PF04717"/>
    </source>
</evidence>
<dbReference type="InterPro" id="IPR037026">
    <property type="entry name" value="Vgr_OB-fold_dom_sf"/>
</dbReference>
<evidence type="ECO:0000259" key="2">
    <source>
        <dbReference type="Pfam" id="PF22178"/>
    </source>
</evidence>
<protein>
    <submittedName>
        <fullName evidence="3">Phage-related baseplate assembly family protein</fullName>
    </submittedName>
</protein>
<dbReference type="SUPFAM" id="SSF69349">
    <property type="entry name" value="Phage fibre proteins"/>
    <property type="match status" value="1"/>
</dbReference>
<accession>A0AB72ZFA0</accession>
<dbReference type="Pfam" id="PF22178">
    <property type="entry name" value="Gp5_trimer_C"/>
    <property type="match status" value="1"/>
</dbReference>
<dbReference type="AlphaFoldDB" id="A0AB72ZFA0"/>
<gene>
    <name evidence="3" type="ORF">YPPY08_4135</name>
</gene>
<dbReference type="Proteomes" id="UP000003231">
    <property type="component" value="Unassembled WGS sequence"/>
</dbReference>
<dbReference type="Pfam" id="PF04717">
    <property type="entry name" value="Phage_base_V"/>
    <property type="match status" value="1"/>
</dbReference>
<dbReference type="InterPro" id="IPR006531">
    <property type="entry name" value="Gp5/Vgr_OB"/>
</dbReference>
<dbReference type="Gene3D" id="2.40.50.230">
    <property type="entry name" value="Gp5 N-terminal domain"/>
    <property type="match status" value="1"/>
</dbReference>
<sequence length="81" mass="8969">MLAIPRIGQEVVVDFLHGDPDQPIVTGRTYHANNIPPGSLPASKTQMAFRSKTHQGEGYNEMRFEDAKGGEGLFMHAQKDM</sequence>
<proteinExistence type="predicted"/>